<gene>
    <name evidence="4" type="ORF">BCR33DRAFT_425310</name>
</gene>
<comment type="caution">
    <text evidence="4">The sequence shown here is derived from an EMBL/GenBank/DDBJ whole genome shotgun (WGS) entry which is preliminary data.</text>
</comment>
<protein>
    <submittedName>
        <fullName evidence="4">Glycoside hydrolase/deacetylase</fullName>
    </submittedName>
</protein>
<name>A0A1Y2BWR4_9FUNG</name>
<dbReference type="PANTHER" id="PTHR10587:SF133">
    <property type="entry name" value="CHITIN DEACETYLASE 1-RELATED"/>
    <property type="match status" value="1"/>
</dbReference>
<dbReference type="InterPro" id="IPR050248">
    <property type="entry name" value="Polysacc_deacetylase_ArnD"/>
</dbReference>
<accession>A0A1Y2BWR4</accession>
<evidence type="ECO:0000313" key="4">
    <source>
        <dbReference type="EMBL" id="ORY38555.1"/>
    </source>
</evidence>
<dbReference type="GO" id="GO:0009272">
    <property type="term" value="P:fungal-type cell wall biogenesis"/>
    <property type="evidence" value="ECO:0007669"/>
    <property type="project" value="UniProtKB-ARBA"/>
</dbReference>
<proteinExistence type="predicted"/>
<dbReference type="InterPro" id="IPR002509">
    <property type="entry name" value="NODB_dom"/>
</dbReference>
<dbReference type="PROSITE" id="PS51677">
    <property type="entry name" value="NODB"/>
    <property type="match status" value="1"/>
</dbReference>
<evidence type="ECO:0000256" key="2">
    <source>
        <dbReference type="ARBA" id="ARBA00022801"/>
    </source>
</evidence>
<dbReference type="EMBL" id="MCGO01000043">
    <property type="protein sequence ID" value="ORY38555.1"/>
    <property type="molecule type" value="Genomic_DNA"/>
</dbReference>
<feature type="domain" description="NodB homology" evidence="3">
    <location>
        <begin position="1"/>
        <end position="149"/>
    </location>
</feature>
<dbReference type="GO" id="GO:0046872">
    <property type="term" value="F:metal ion binding"/>
    <property type="evidence" value="ECO:0007669"/>
    <property type="project" value="UniProtKB-KW"/>
</dbReference>
<dbReference type="GO" id="GO:0004099">
    <property type="term" value="F:chitin deacetylase activity"/>
    <property type="evidence" value="ECO:0007669"/>
    <property type="project" value="TreeGrafter"/>
</dbReference>
<evidence type="ECO:0000259" key="3">
    <source>
        <dbReference type="PROSITE" id="PS51677"/>
    </source>
</evidence>
<reference evidence="4 5" key="1">
    <citation type="submission" date="2016-07" db="EMBL/GenBank/DDBJ databases">
        <title>Pervasive Adenine N6-methylation of Active Genes in Fungi.</title>
        <authorList>
            <consortium name="DOE Joint Genome Institute"/>
            <person name="Mondo S.J."/>
            <person name="Dannebaum R.O."/>
            <person name="Kuo R.C."/>
            <person name="Labutti K."/>
            <person name="Haridas S."/>
            <person name="Kuo A."/>
            <person name="Salamov A."/>
            <person name="Ahrendt S.R."/>
            <person name="Lipzen A."/>
            <person name="Sullivan W."/>
            <person name="Andreopoulos W.B."/>
            <person name="Clum A."/>
            <person name="Lindquist E."/>
            <person name="Daum C."/>
            <person name="Ramamoorthy G.K."/>
            <person name="Gryganskyi A."/>
            <person name="Culley D."/>
            <person name="Magnuson J.K."/>
            <person name="James T.Y."/>
            <person name="O'Malley M.A."/>
            <person name="Stajich J.E."/>
            <person name="Spatafora J.W."/>
            <person name="Visel A."/>
            <person name="Grigoriev I.V."/>
        </authorList>
    </citation>
    <scope>NUCLEOTIDE SEQUENCE [LARGE SCALE GENOMIC DNA]</scope>
    <source>
        <strain evidence="4 5">JEL800</strain>
    </source>
</reference>
<dbReference type="SUPFAM" id="SSF88713">
    <property type="entry name" value="Glycoside hydrolase/deacetylase"/>
    <property type="match status" value="1"/>
</dbReference>
<dbReference type="Gene3D" id="3.20.20.370">
    <property type="entry name" value="Glycoside hydrolase/deacetylase"/>
    <property type="match status" value="1"/>
</dbReference>
<dbReference type="PANTHER" id="PTHR10587">
    <property type="entry name" value="GLYCOSYL TRANSFERASE-RELATED"/>
    <property type="match status" value="1"/>
</dbReference>
<keyword evidence="1" id="KW-0479">Metal-binding</keyword>
<organism evidence="4 5">
    <name type="scientific">Rhizoclosmatium globosum</name>
    <dbReference type="NCBI Taxonomy" id="329046"/>
    <lineage>
        <taxon>Eukaryota</taxon>
        <taxon>Fungi</taxon>
        <taxon>Fungi incertae sedis</taxon>
        <taxon>Chytridiomycota</taxon>
        <taxon>Chytridiomycota incertae sedis</taxon>
        <taxon>Chytridiomycetes</taxon>
        <taxon>Chytridiales</taxon>
        <taxon>Chytriomycetaceae</taxon>
        <taxon>Rhizoclosmatium</taxon>
    </lineage>
</organism>
<dbReference type="Proteomes" id="UP000193642">
    <property type="component" value="Unassembled WGS sequence"/>
</dbReference>
<keyword evidence="2 4" id="KW-0378">Hydrolase</keyword>
<evidence type="ECO:0000313" key="5">
    <source>
        <dbReference type="Proteomes" id="UP000193642"/>
    </source>
</evidence>
<dbReference type="OrthoDB" id="407355at2759"/>
<sequence length="236" mass="26505">MCFLIGRIHTWSHRPITLLTNEELLGEILWTGKIIQQVTGVFPTYFRPPVGDIDERTRAVIQSVGLKIVVWNQDSSDWFFSTIPPQNNFTEAQEIAKFKFWIAHPSEAGTMQEGNTNGFISLQHDLFNRSANMAVPTLQLVQKAGYHVMPVGHCIGDEGSWYVSWEDTNSTVLYSKPTTTTTRPTVPVATLDPANSDAETEDMNTFAVDTAVVSHHSQAVLSRRITEWILLIFLAL</sequence>
<dbReference type="AlphaFoldDB" id="A0A1Y2BWR4"/>
<dbReference type="GO" id="GO:0016020">
    <property type="term" value="C:membrane"/>
    <property type="evidence" value="ECO:0007669"/>
    <property type="project" value="TreeGrafter"/>
</dbReference>
<dbReference type="Pfam" id="PF01522">
    <property type="entry name" value="Polysacc_deac_1"/>
    <property type="match status" value="1"/>
</dbReference>
<dbReference type="InterPro" id="IPR011330">
    <property type="entry name" value="Glyco_hydro/deAcase_b/a-brl"/>
</dbReference>
<keyword evidence="5" id="KW-1185">Reference proteome</keyword>
<dbReference type="GO" id="GO:0005975">
    <property type="term" value="P:carbohydrate metabolic process"/>
    <property type="evidence" value="ECO:0007669"/>
    <property type="project" value="InterPro"/>
</dbReference>
<evidence type="ECO:0000256" key="1">
    <source>
        <dbReference type="ARBA" id="ARBA00022723"/>
    </source>
</evidence>